<keyword evidence="1" id="KW-0597">Phosphoprotein</keyword>
<feature type="coiled-coil region" evidence="6">
    <location>
        <begin position="141"/>
        <end position="182"/>
    </location>
</feature>
<evidence type="ECO:0000256" key="7">
    <source>
        <dbReference type="SAM" id="MobiDB-lite"/>
    </source>
</evidence>
<feature type="region of interest" description="Disordered" evidence="7">
    <location>
        <begin position="35"/>
        <end position="68"/>
    </location>
</feature>
<dbReference type="Gene3D" id="1.20.5.1160">
    <property type="entry name" value="Vasodilator-stimulated phosphoprotein"/>
    <property type="match status" value="1"/>
</dbReference>
<protein>
    <submittedName>
        <fullName evidence="9">Keratin 18</fullName>
    </submittedName>
</protein>
<accession>A0A8B9CDU9</accession>
<keyword evidence="2" id="KW-0416">Keratin</keyword>
<dbReference type="PRINTS" id="PR01248">
    <property type="entry name" value="TYPE1KERATIN"/>
</dbReference>
<feature type="coiled-coil region" evidence="6">
    <location>
        <begin position="360"/>
        <end position="447"/>
    </location>
</feature>
<dbReference type="GO" id="GO:0043001">
    <property type="term" value="P:Golgi to plasma membrane protein transport"/>
    <property type="evidence" value="ECO:0007669"/>
    <property type="project" value="Ensembl"/>
</dbReference>
<dbReference type="FunFam" id="1.20.5.170:FF:000002">
    <property type="entry name" value="Type I keratin KA11"/>
    <property type="match status" value="1"/>
</dbReference>
<evidence type="ECO:0000256" key="6">
    <source>
        <dbReference type="SAM" id="Coils"/>
    </source>
</evidence>
<reference evidence="9" key="1">
    <citation type="submission" date="2025-08" db="UniProtKB">
        <authorList>
            <consortium name="Ensembl"/>
        </authorList>
    </citation>
    <scope>IDENTIFICATION</scope>
</reference>
<evidence type="ECO:0000256" key="3">
    <source>
        <dbReference type="ARBA" id="ARBA00022754"/>
    </source>
</evidence>
<gene>
    <name evidence="9" type="primary">KRT18</name>
</gene>
<keyword evidence="4 6" id="KW-0175">Coiled coil</keyword>
<dbReference type="Gene3D" id="1.20.5.500">
    <property type="entry name" value="Single helix bin"/>
    <property type="match status" value="1"/>
</dbReference>
<dbReference type="GO" id="GO:0005198">
    <property type="term" value="F:structural molecule activity"/>
    <property type="evidence" value="ECO:0007669"/>
    <property type="project" value="InterPro"/>
</dbReference>
<dbReference type="InterPro" id="IPR039008">
    <property type="entry name" value="IF_rod_dom"/>
</dbReference>
<dbReference type="Pfam" id="PF00038">
    <property type="entry name" value="Filament"/>
    <property type="match status" value="1"/>
</dbReference>
<keyword evidence="3 5" id="KW-0403">Intermediate filament</keyword>
<dbReference type="PROSITE" id="PS51842">
    <property type="entry name" value="IF_ROD_2"/>
    <property type="match status" value="1"/>
</dbReference>
<keyword evidence="10" id="KW-1185">Reference proteome</keyword>
<evidence type="ECO:0000256" key="1">
    <source>
        <dbReference type="ARBA" id="ARBA00022553"/>
    </source>
</evidence>
<organism evidence="9 10">
    <name type="scientific">Anser brachyrhynchus</name>
    <name type="common">Pink-footed goose</name>
    <dbReference type="NCBI Taxonomy" id="132585"/>
    <lineage>
        <taxon>Eukaryota</taxon>
        <taxon>Metazoa</taxon>
        <taxon>Chordata</taxon>
        <taxon>Craniata</taxon>
        <taxon>Vertebrata</taxon>
        <taxon>Euteleostomi</taxon>
        <taxon>Archelosauria</taxon>
        <taxon>Archosauria</taxon>
        <taxon>Dinosauria</taxon>
        <taxon>Saurischia</taxon>
        <taxon>Theropoda</taxon>
        <taxon>Coelurosauria</taxon>
        <taxon>Aves</taxon>
        <taxon>Neognathae</taxon>
        <taxon>Galloanserae</taxon>
        <taxon>Anseriformes</taxon>
        <taxon>Anatidae</taxon>
        <taxon>Anserinae</taxon>
        <taxon>Anser</taxon>
    </lineage>
</organism>
<dbReference type="PANTHER" id="PTHR23239:SF349">
    <property type="entry name" value="KERATIN, TYPE I CYTOSKELETAL 18"/>
    <property type="match status" value="1"/>
</dbReference>
<dbReference type="GO" id="GO:0097110">
    <property type="term" value="F:scaffold protein binding"/>
    <property type="evidence" value="ECO:0007669"/>
    <property type="project" value="Ensembl"/>
</dbReference>
<dbReference type="SUPFAM" id="SSF64593">
    <property type="entry name" value="Intermediate filament protein, coiled coil region"/>
    <property type="match status" value="2"/>
</dbReference>
<dbReference type="GO" id="GO:0005829">
    <property type="term" value="C:cytosol"/>
    <property type="evidence" value="ECO:0007669"/>
    <property type="project" value="Ensembl"/>
</dbReference>
<dbReference type="InterPro" id="IPR018039">
    <property type="entry name" value="IF_conserved"/>
</dbReference>
<dbReference type="AlphaFoldDB" id="A0A8B9CDU9"/>
<dbReference type="Ensembl" id="ENSABRT00000026243.1">
    <property type="protein sequence ID" value="ENSABRP00000018610.1"/>
    <property type="gene ID" value="ENSABRG00000016000.1"/>
</dbReference>
<name>A0A8B9CDU9_9AVES</name>
<dbReference type="GO" id="GO:0045104">
    <property type="term" value="P:intermediate filament cytoskeleton organization"/>
    <property type="evidence" value="ECO:0007669"/>
    <property type="project" value="Ensembl"/>
</dbReference>
<dbReference type="GO" id="GO:0034451">
    <property type="term" value="C:centriolar satellite"/>
    <property type="evidence" value="ECO:0007669"/>
    <property type="project" value="Ensembl"/>
</dbReference>
<feature type="compositionally biased region" description="Polar residues" evidence="7">
    <location>
        <begin position="36"/>
        <end position="46"/>
    </location>
</feature>
<proteinExistence type="inferred from homology"/>
<feature type="domain" description="IF rod" evidence="8">
    <location>
        <begin position="144"/>
        <end position="455"/>
    </location>
</feature>
<evidence type="ECO:0000313" key="9">
    <source>
        <dbReference type="Ensembl" id="ENSABRP00000018610.1"/>
    </source>
</evidence>
<dbReference type="PANTHER" id="PTHR23239">
    <property type="entry name" value="INTERMEDIATE FILAMENT"/>
    <property type="match status" value="1"/>
</dbReference>
<dbReference type="GO" id="GO:0043066">
    <property type="term" value="P:negative regulation of apoptotic process"/>
    <property type="evidence" value="ECO:0007669"/>
    <property type="project" value="Ensembl"/>
</dbReference>
<dbReference type="SMART" id="SM01391">
    <property type="entry name" value="Filament"/>
    <property type="match status" value="1"/>
</dbReference>
<reference evidence="9" key="2">
    <citation type="submission" date="2025-09" db="UniProtKB">
        <authorList>
            <consortium name="Ensembl"/>
        </authorList>
    </citation>
    <scope>IDENTIFICATION</scope>
</reference>
<evidence type="ECO:0000256" key="2">
    <source>
        <dbReference type="ARBA" id="ARBA00022744"/>
    </source>
</evidence>
<feature type="coiled-coil region" evidence="6">
    <location>
        <begin position="253"/>
        <end position="333"/>
    </location>
</feature>
<dbReference type="GO" id="GO:0045095">
    <property type="term" value="C:keratin filament"/>
    <property type="evidence" value="ECO:0007669"/>
    <property type="project" value="Ensembl"/>
</dbReference>
<evidence type="ECO:0000256" key="4">
    <source>
        <dbReference type="ARBA" id="ARBA00023054"/>
    </source>
</evidence>
<dbReference type="GO" id="GO:0071944">
    <property type="term" value="C:cell periphery"/>
    <property type="evidence" value="ECO:0007669"/>
    <property type="project" value="Ensembl"/>
</dbReference>
<evidence type="ECO:0000259" key="8">
    <source>
        <dbReference type="PROSITE" id="PS51842"/>
    </source>
</evidence>
<dbReference type="GO" id="GO:0033209">
    <property type="term" value="P:tumor necrosis factor-mediated signaling pathway"/>
    <property type="evidence" value="ECO:0007669"/>
    <property type="project" value="Ensembl"/>
</dbReference>
<dbReference type="Gene3D" id="1.20.5.170">
    <property type="match status" value="1"/>
</dbReference>
<dbReference type="Proteomes" id="UP000694426">
    <property type="component" value="Unplaced"/>
</dbReference>
<dbReference type="PROSITE" id="PS00226">
    <property type="entry name" value="IF_ROD_1"/>
    <property type="match status" value="1"/>
</dbReference>
<dbReference type="FunFam" id="1.20.5.1160:FF:000002">
    <property type="entry name" value="Type I keratin 10"/>
    <property type="match status" value="1"/>
</dbReference>
<dbReference type="GO" id="GO:0097284">
    <property type="term" value="P:hepatocyte apoptotic process"/>
    <property type="evidence" value="ECO:0007669"/>
    <property type="project" value="Ensembl"/>
</dbReference>
<dbReference type="GeneTree" id="ENSGT00940000153309"/>
<evidence type="ECO:0000313" key="10">
    <source>
        <dbReference type="Proteomes" id="UP000694426"/>
    </source>
</evidence>
<feature type="compositionally biased region" description="Low complexity" evidence="7">
    <location>
        <begin position="47"/>
        <end position="68"/>
    </location>
</feature>
<sequence>MPAAGPPLPSPAYKSRPAARPPVCLSVRPFVGLSVRPSTRPSVHTPSTMSYSRSTVYSSSSRSGGSRRLAPLSSAASVYAGAGGSGSRISITRSSSLGSGFGAGYGAGYGASYGSSYGGSYGGGYGGSYGGSLLLSGSGVVQNEKETMQDLNERLATYLDKVRSLEQENRRLEVQIREHLAKKGPSTHDWSHYWEVIEDLRGKIFDSTVENARTVLQIDNARLAADDFRVKYEAELAIRMSVESDIAGLRKVIDDTNMARLQLEGEIEALKEELIFMRKNHEEEVRSLQAQVSGSGLTVEVDAPKAQDLGKVLAEIRAQYDALAQKNLEELEKQWGQQISESTIEITQSSKEVDTARSTVVDLRRSAQTLEIDLESLRNQNGALEGSLREVESRYALQMEQLNGLILRAEAELAQARGELQRQADEYQALLNVKSKLEAEIATYRQLLDGGEQLSLQDALDKESSSSTVRSSQRMLDGKVVTETKEVKVRVL</sequence>
<comment type="similarity">
    <text evidence="5">Belongs to the intermediate filament family.</text>
</comment>
<dbReference type="InterPro" id="IPR002957">
    <property type="entry name" value="Keratin_I"/>
</dbReference>
<dbReference type="GO" id="GO:0097191">
    <property type="term" value="P:extrinsic apoptotic signaling pathway"/>
    <property type="evidence" value="ECO:0007669"/>
    <property type="project" value="Ensembl"/>
</dbReference>
<evidence type="ECO:0000256" key="5">
    <source>
        <dbReference type="RuleBase" id="RU000685"/>
    </source>
</evidence>